<dbReference type="AlphaFoldDB" id="A0A7J8YA20"/>
<dbReference type="Proteomes" id="UP000593577">
    <property type="component" value="Unassembled WGS sequence"/>
</dbReference>
<evidence type="ECO:0000313" key="2">
    <source>
        <dbReference type="EMBL" id="MBA0695884.1"/>
    </source>
</evidence>
<protein>
    <submittedName>
        <fullName evidence="2">Uncharacterized protein</fullName>
    </submittedName>
</protein>
<evidence type="ECO:0000256" key="1">
    <source>
        <dbReference type="SAM" id="MobiDB-lite"/>
    </source>
</evidence>
<name>A0A7J8YA20_GOSAI</name>
<sequence length="196" mass="21077">MVVLDVAPTRGDDVGSNGFQQAEGSGDHDISRVIEDFKRDGDVRLCHKIVNLVESDGVEPATEKRSVGEVSVMELHPSLVGVVGVDVDVVDTLRIEIRRMADQVADLISFVKEELDAGGALSGLSINANKSEPVSNPAAKRGAAIAHDVNGNQLIITSNGDTKLHCRLLLCVKYGSAVFAKVWTQSGGQYYRTKYQ</sequence>
<dbReference type="EMBL" id="JABFAA010000011">
    <property type="protein sequence ID" value="MBA0695884.1"/>
    <property type="molecule type" value="Genomic_DNA"/>
</dbReference>
<keyword evidence="3" id="KW-1185">Reference proteome</keyword>
<comment type="caution">
    <text evidence="2">The sequence shown here is derived from an EMBL/GenBank/DDBJ whole genome shotgun (WGS) entry which is preliminary data.</text>
</comment>
<gene>
    <name evidence="2" type="ORF">Goari_002481</name>
</gene>
<proteinExistence type="predicted"/>
<reference evidence="2 3" key="1">
    <citation type="journal article" date="2019" name="Genome Biol. Evol.">
        <title>Insights into the evolution of the New World diploid cottons (Gossypium, subgenus Houzingenia) based on genome sequencing.</title>
        <authorList>
            <person name="Grover C.E."/>
            <person name="Arick M.A. 2nd"/>
            <person name="Thrash A."/>
            <person name="Conover J.L."/>
            <person name="Sanders W.S."/>
            <person name="Peterson D.G."/>
            <person name="Frelichowski J.E."/>
            <person name="Scheffler J.A."/>
            <person name="Scheffler B.E."/>
            <person name="Wendel J.F."/>
        </authorList>
    </citation>
    <scope>NUCLEOTIDE SEQUENCE [LARGE SCALE GENOMIC DNA]</scope>
    <source>
        <strain evidence="2">185</strain>
        <tissue evidence="2">Leaf</tissue>
    </source>
</reference>
<accession>A0A7J8YA20</accession>
<evidence type="ECO:0000313" key="3">
    <source>
        <dbReference type="Proteomes" id="UP000593577"/>
    </source>
</evidence>
<feature type="region of interest" description="Disordered" evidence="1">
    <location>
        <begin position="1"/>
        <end position="25"/>
    </location>
</feature>
<organism evidence="2 3">
    <name type="scientific">Gossypium aridum</name>
    <name type="common">American cotton</name>
    <name type="synonym">Erioxylum aridum</name>
    <dbReference type="NCBI Taxonomy" id="34290"/>
    <lineage>
        <taxon>Eukaryota</taxon>
        <taxon>Viridiplantae</taxon>
        <taxon>Streptophyta</taxon>
        <taxon>Embryophyta</taxon>
        <taxon>Tracheophyta</taxon>
        <taxon>Spermatophyta</taxon>
        <taxon>Magnoliopsida</taxon>
        <taxon>eudicotyledons</taxon>
        <taxon>Gunneridae</taxon>
        <taxon>Pentapetalae</taxon>
        <taxon>rosids</taxon>
        <taxon>malvids</taxon>
        <taxon>Malvales</taxon>
        <taxon>Malvaceae</taxon>
        <taxon>Malvoideae</taxon>
        <taxon>Gossypium</taxon>
    </lineage>
</organism>